<evidence type="ECO:0000313" key="2">
    <source>
        <dbReference type="Proteomes" id="UP000597613"/>
    </source>
</evidence>
<dbReference type="EMBL" id="JACONT010000001">
    <property type="protein sequence ID" value="MBC3940186.1"/>
    <property type="molecule type" value="Genomic_DNA"/>
</dbReference>
<comment type="caution">
    <text evidence="1">The sequence shown here is derived from an EMBL/GenBank/DDBJ whole genome shotgun (WGS) entry which is preliminary data.</text>
</comment>
<dbReference type="RefSeq" id="WP_187501992.1">
    <property type="nucleotide sequence ID" value="NZ_CP162536.1"/>
</dbReference>
<accession>A0ABR7AIA6</accession>
<reference evidence="1 2" key="1">
    <citation type="submission" date="2020-08" db="EMBL/GenBank/DDBJ databases">
        <title>Putative novel bacterial strains isolated from necrotic wheat leaf tissues caused by Xanthomonas translucens.</title>
        <authorList>
            <person name="Tambong J.T."/>
        </authorList>
    </citation>
    <scope>NUCLEOTIDE SEQUENCE [LARGE SCALE GENOMIC DNA]</scope>
    <source>
        <strain evidence="2">DOAB 1063</strain>
    </source>
</reference>
<name>A0ABR7AIA6_9SPHN</name>
<evidence type="ECO:0000313" key="1">
    <source>
        <dbReference type="EMBL" id="MBC3940186.1"/>
    </source>
</evidence>
<gene>
    <name evidence="1" type="ORF">H8S47_00630</name>
</gene>
<sequence length="197" mass="21313">MIAVNAAYPAACKLAAWRSAMVERDGYGERVVSGQRWPEIDEIDLGRLIADHARLRVLCDRLEACADALPDRVSEAETDALGRSFCAMMVRNPRPGTATIDALFARDLDDPLTAALLGRTRAWHLSASIHADDVAAALSGDATPCAEAFGYMLRGFFDGCRREMDFIELAILALGADRLSRNARAMLVDGLCGRDAG</sequence>
<proteinExistence type="predicted"/>
<dbReference type="Proteomes" id="UP000597613">
    <property type="component" value="Unassembled WGS sequence"/>
</dbReference>
<protein>
    <submittedName>
        <fullName evidence="1">Uncharacterized protein</fullName>
    </submittedName>
</protein>
<organism evidence="1 2">
    <name type="scientific">Sphingomonas albertensis</name>
    <dbReference type="NCBI Taxonomy" id="2762591"/>
    <lineage>
        <taxon>Bacteria</taxon>
        <taxon>Pseudomonadati</taxon>
        <taxon>Pseudomonadota</taxon>
        <taxon>Alphaproteobacteria</taxon>
        <taxon>Sphingomonadales</taxon>
        <taxon>Sphingomonadaceae</taxon>
        <taxon>Sphingomonas</taxon>
    </lineage>
</organism>
<keyword evidence="2" id="KW-1185">Reference proteome</keyword>